<accession>A0A840E3J8</accession>
<evidence type="ECO:0000313" key="2">
    <source>
        <dbReference type="Proteomes" id="UP000585970"/>
    </source>
</evidence>
<dbReference type="AlphaFoldDB" id="A0A840E3J8"/>
<dbReference type="Proteomes" id="UP000585970">
    <property type="component" value="Unassembled WGS sequence"/>
</dbReference>
<keyword evidence="2" id="KW-1185">Reference proteome</keyword>
<proteinExistence type="predicted"/>
<comment type="caution">
    <text evidence="1">The sequence shown here is derived from an EMBL/GenBank/DDBJ whole genome shotgun (WGS) entry which is preliminary data.</text>
</comment>
<reference evidence="1 2" key="1">
    <citation type="submission" date="2020-08" db="EMBL/GenBank/DDBJ databases">
        <title>Genomic Encyclopedia of Type Strains, Phase IV (KMG-IV): sequencing the most valuable type-strain genomes for metagenomic binning, comparative biology and taxonomic classification.</title>
        <authorList>
            <person name="Goeker M."/>
        </authorList>
    </citation>
    <scope>NUCLEOTIDE SEQUENCE [LARGE SCALE GENOMIC DNA]</scope>
    <source>
        <strain evidence="1 2">DSM 100694</strain>
    </source>
</reference>
<name>A0A840E3J8_9HYPH</name>
<protein>
    <submittedName>
        <fullName evidence="1">Uncharacterized protein</fullName>
    </submittedName>
</protein>
<gene>
    <name evidence="1" type="ORF">GGR08_000656</name>
</gene>
<evidence type="ECO:0000313" key="1">
    <source>
        <dbReference type="EMBL" id="MBB4076359.1"/>
    </source>
</evidence>
<organism evidence="1 2">
    <name type="scientific">Bartonella fuyuanensis</name>
    <dbReference type="NCBI Taxonomy" id="1460968"/>
    <lineage>
        <taxon>Bacteria</taxon>
        <taxon>Pseudomonadati</taxon>
        <taxon>Pseudomonadota</taxon>
        <taxon>Alphaproteobacteria</taxon>
        <taxon>Hyphomicrobiales</taxon>
        <taxon>Bartonellaceae</taxon>
        <taxon>Bartonella</taxon>
    </lineage>
</organism>
<sequence length="112" mass="13047">MALMNRLKARAVATLGAGKYNDNANLFLHKRKLEVLNGFTVIPFMDGTMRWAWKRCKISLLKKPVNLANQWRFVLREGRDPIKERIEHLTTKRTGIRHTIRYIPSDNKTQSA</sequence>
<dbReference type="EMBL" id="JACIFE010000004">
    <property type="protein sequence ID" value="MBB4076359.1"/>
    <property type="molecule type" value="Genomic_DNA"/>
</dbReference>